<sequence>VVDGLLREPRVRHDRDTIPRLELITIEPEDEGSYVTVRGASGAAPYGVQDASREDFKVLVHNLEWDTFDCVDRQEDGSFTARVEAPPGSTLYVMPRNWGNCLTGEAGVASVFSLPRSASPEAGSFATHGLIGHERVVRWSAHGAIDGSNVELRFELPDGPPEECIFPGVRLYRLFDGAGEYVTQVNLNVHGPVLTPTGLPIESIGGIDGYYEEIEFDDVPRCLDGVVDLTFSVDQDNLEAGWYLPRLVFGEWWGDTTEGFGIGCPRAEQEVIPIECDTGNGFLPMLDIGGAETPRIPATLLNQAASWGAAGILGVVAKEDEGRFALGSRRAAQAPFIASPHDPLSGRSLHYTIEPYLPTVGYTGFADLLPDLLFSLDSTDPGWVTVEMTTPDGVTRVLADEAPVQMFISNGDLSGYPAVTSFAGPSHTVGLTTFGDDLDVIFDQYGRYTVHVEGALLSSRGDEFIVEGTYDIWVAEPLDLSLGVFEGTPLEVGDAFNPVVIVEPGVPAEVTIDITHYVDGDVEQRQVHSVSGTANEYGYFASPDAWEPSEHGEYRVDVMASYVDPVDGTLWMGARSSASIVATPDTPVIAHGERNKDFLDLDAGQVPRIWYFFRSFDPECPPVSGDCEGGGVYPFFTGDVMWLTDVRPLGPTITVDVPADVVERVAPDLMPHEKCTGSGCIAFDDERVLVPYREEGRGAHYRPDDVTTWAYWYSSSIRADVSVFHAATAWKSQHNGWYGTDSYNCQIGLPCYGALMGIAIEREDGNSVHDEFNGDEEGDVKLMFGGAVLRTAEEQHFAPYASFAVLIPGGNFEDGVLVSGDEKGDRVCPPYQGAAGGLGTCGPILTHRGREVDLFITPTGTRPGSVLEPGDLFTFSGQAWPTLDVAVEVVVTTPSGAVHEFADRANVVGYVDPSGMSFVVDEPGVYEVHVSATQDLPVPSTGLAPDPVFVADGRTTMDVYGYEHPLSAVLGTQDSAYRFFVVEGRAEEVIAADVDSDILPSVFSPTLSVGQISFSYPLPDGVTGAHVSLTAPGLVLVDEVVLAIDGSIEVSIIQEELDEAGFTQIRLGADTLQLTIAYETADGWEAQILNQRGFSPLGGRVGGAG</sequence>
<proteinExistence type="predicted"/>
<name>A0A381VJY5_9ZZZZ</name>
<feature type="non-terminal residue" evidence="1">
    <location>
        <position position="1"/>
    </location>
</feature>
<accession>A0A381VJY5</accession>
<protein>
    <submittedName>
        <fullName evidence="1">Uncharacterized protein</fullName>
    </submittedName>
</protein>
<reference evidence="1" key="1">
    <citation type="submission" date="2018-05" db="EMBL/GenBank/DDBJ databases">
        <authorList>
            <person name="Lanie J.A."/>
            <person name="Ng W.-L."/>
            <person name="Kazmierczak K.M."/>
            <person name="Andrzejewski T.M."/>
            <person name="Davidsen T.M."/>
            <person name="Wayne K.J."/>
            <person name="Tettelin H."/>
            <person name="Glass J.I."/>
            <person name="Rusch D."/>
            <person name="Podicherti R."/>
            <person name="Tsui H.-C.T."/>
            <person name="Winkler M.E."/>
        </authorList>
    </citation>
    <scope>NUCLEOTIDE SEQUENCE</scope>
</reference>
<evidence type="ECO:0000313" key="1">
    <source>
        <dbReference type="EMBL" id="SVA39977.1"/>
    </source>
</evidence>
<gene>
    <name evidence="1" type="ORF">METZ01_LOCUS92831</name>
</gene>
<dbReference type="AlphaFoldDB" id="A0A381VJY5"/>
<dbReference type="EMBL" id="UINC01008895">
    <property type="protein sequence ID" value="SVA39977.1"/>
    <property type="molecule type" value="Genomic_DNA"/>
</dbReference>
<organism evidence="1">
    <name type="scientific">marine metagenome</name>
    <dbReference type="NCBI Taxonomy" id="408172"/>
    <lineage>
        <taxon>unclassified sequences</taxon>
        <taxon>metagenomes</taxon>
        <taxon>ecological metagenomes</taxon>
    </lineage>
</organism>